<name>A0A3N2C2I4_9MICO</name>
<proteinExistence type="inferred from homology"/>
<dbReference type="EMBL" id="RKHL01000001">
    <property type="protein sequence ID" value="ROR81689.1"/>
    <property type="molecule type" value="Genomic_DNA"/>
</dbReference>
<dbReference type="Pfam" id="PF00106">
    <property type="entry name" value="adh_short"/>
    <property type="match status" value="1"/>
</dbReference>
<dbReference type="SUPFAM" id="SSF51735">
    <property type="entry name" value="NAD(P)-binding Rossmann-fold domains"/>
    <property type="match status" value="1"/>
</dbReference>
<organism evidence="3 4">
    <name type="scientific">Plantibacter flavus</name>
    <dbReference type="NCBI Taxonomy" id="150123"/>
    <lineage>
        <taxon>Bacteria</taxon>
        <taxon>Bacillati</taxon>
        <taxon>Actinomycetota</taxon>
        <taxon>Actinomycetes</taxon>
        <taxon>Micrococcales</taxon>
        <taxon>Microbacteriaceae</taxon>
        <taxon>Plantibacter</taxon>
    </lineage>
</organism>
<dbReference type="Gene3D" id="3.40.50.720">
    <property type="entry name" value="NAD(P)-binding Rossmann-like Domain"/>
    <property type="match status" value="1"/>
</dbReference>
<comment type="similarity">
    <text evidence="1">Belongs to the short-chain dehydrogenases/reductases (SDR) family.</text>
</comment>
<evidence type="ECO:0000313" key="3">
    <source>
        <dbReference type="EMBL" id="ROR81689.1"/>
    </source>
</evidence>
<keyword evidence="2" id="KW-0560">Oxidoreductase</keyword>
<evidence type="ECO:0000313" key="4">
    <source>
        <dbReference type="Proteomes" id="UP000266915"/>
    </source>
</evidence>
<dbReference type="PANTHER" id="PTHR24320">
    <property type="entry name" value="RETINOL DEHYDROGENASE"/>
    <property type="match status" value="1"/>
</dbReference>
<dbReference type="GO" id="GO:0016491">
    <property type="term" value="F:oxidoreductase activity"/>
    <property type="evidence" value="ECO:0007669"/>
    <property type="project" value="UniProtKB-KW"/>
</dbReference>
<evidence type="ECO:0000256" key="2">
    <source>
        <dbReference type="ARBA" id="ARBA00023002"/>
    </source>
</evidence>
<dbReference type="InterPro" id="IPR036291">
    <property type="entry name" value="NAD(P)-bd_dom_sf"/>
</dbReference>
<reference evidence="3 4" key="1">
    <citation type="submission" date="2018-11" db="EMBL/GenBank/DDBJ databases">
        <title>Sequencing the genomes of 1000 actinobacteria strains.</title>
        <authorList>
            <person name="Klenk H.-P."/>
        </authorList>
    </citation>
    <scope>NUCLEOTIDE SEQUENCE [LARGE SCALE GENOMIC DNA]</scope>
    <source>
        <strain evidence="3 4">DSM 14012</strain>
    </source>
</reference>
<evidence type="ECO:0000256" key="1">
    <source>
        <dbReference type="ARBA" id="ARBA00006484"/>
    </source>
</evidence>
<dbReference type="PANTHER" id="PTHR24320:SF148">
    <property type="entry name" value="NAD(P)-BINDING ROSSMANN-FOLD SUPERFAMILY PROTEIN"/>
    <property type="match status" value="1"/>
</dbReference>
<dbReference type="RefSeq" id="WP_085510762.1">
    <property type="nucleotide sequence ID" value="NZ_FXAP01000001.1"/>
</dbReference>
<accession>A0A3N2C2I4</accession>
<dbReference type="AlphaFoldDB" id="A0A3N2C2I4"/>
<dbReference type="InterPro" id="IPR002347">
    <property type="entry name" value="SDR_fam"/>
</dbReference>
<sequence>MTWDPARLPDQTGRTIVVTGSTAGIGYFAAEQLAAAGADVVLASRSHDKLRRAASSIRSRVPQARVRHVALELGSLAAVDEAAAELALLPRLDAVLLNGGAMSMNRRELTADGLPLLLGTHVAANARLLARLLPTLVATAVDHGTGARIVHTSTGFVQLLRVSVDDLRQVPAIGVVAYTKAKTTTEVFAFELDRRLRAAGLPVASVVTRPGVGVDAKTPERPGIRDDTTPYQWNPYTPWAQGKDTAAWSAVRALTDPEVRGGEYFSPVGRLRGAPVAIAPMARTATPAADAASSLWRQVEDLAGVPIDVGA</sequence>
<comment type="caution">
    <text evidence="3">The sequence shown here is derived from an EMBL/GenBank/DDBJ whole genome shotgun (WGS) entry which is preliminary data.</text>
</comment>
<gene>
    <name evidence="3" type="ORF">EDD42_1760</name>
</gene>
<protein>
    <submittedName>
        <fullName evidence="3">NADP-dependent 3-hydroxy acid dehydrogenase YdfG</fullName>
    </submittedName>
</protein>
<keyword evidence="4" id="KW-1185">Reference proteome</keyword>
<dbReference type="Proteomes" id="UP000266915">
    <property type="component" value="Unassembled WGS sequence"/>
</dbReference>